<evidence type="ECO:0008006" key="4">
    <source>
        <dbReference type="Google" id="ProtNLM"/>
    </source>
</evidence>
<comment type="caution">
    <text evidence="2">The sequence shown here is derived from an EMBL/GenBank/DDBJ whole genome shotgun (WGS) entry which is preliminary data.</text>
</comment>
<proteinExistence type="predicted"/>
<evidence type="ECO:0000313" key="3">
    <source>
        <dbReference type="Proteomes" id="UP000618931"/>
    </source>
</evidence>
<keyword evidence="3" id="KW-1185">Reference proteome</keyword>
<gene>
    <name evidence="2" type="ORF">I2H31_18110</name>
</gene>
<dbReference type="RefSeq" id="WP_196294470.1">
    <property type="nucleotide sequence ID" value="NZ_JADQDM010000011.1"/>
</dbReference>
<keyword evidence="1" id="KW-0812">Transmembrane</keyword>
<dbReference type="Proteomes" id="UP000618931">
    <property type="component" value="Unassembled WGS sequence"/>
</dbReference>
<keyword evidence="1" id="KW-0472">Membrane</keyword>
<reference evidence="2 3" key="1">
    <citation type="submission" date="2020-11" db="EMBL/GenBank/DDBJ databases">
        <authorList>
            <person name="Kim M.K."/>
        </authorList>
    </citation>
    <scope>NUCLEOTIDE SEQUENCE [LARGE SCALE GENOMIC DNA]</scope>
    <source>
        <strain evidence="2 3">BT662</strain>
    </source>
</reference>
<feature type="transmembrane region" description="Helical" evidence="1">
    <location>
        <begin position="104"/>
        <end position="122"/>
    </location>
</feature>
<dbReference type="EMBL" id="JADQDM010000011">
    <property type="protein sequence ID" value="MBF9223023.1"/>
    <property type="molecule type" value="Genomic_DNA"/>
</dbReference>
<evidence type="ECO:0000256" key="1">
    <source>
        <dbReference type="SAM" id="Phobius"/>
    </source>
</evidence>
<evidence type="ECO:0000313" key="2">
    <source>
        <dbReference type="EMBL" id="MBF9223023.1"/>
    </source>
</evidence>
<sequence length="128" mass="14153">MLPQLLSLVLLVGLTATSLLFCFERWGWRRAWAAHRPAWLGPRCEFCAGYWLCVLLFLPVIAAYLKLSQLGVTAKTLDISFLFQATPLYARLLLGIELPPWTRLLAAFPVALPAAAVCRVLLGLSGGR</sequence>
<organism evidence="2 3">
    <name type="scientific">Hymenobacter ruricola</name>
    <dbReference type="NCBI Taxonomy" id="2791023"/>
    <lineage>
        <taxon>Bacteria</taxon>
        <taxon>Pseudomonadati</taxon>
        <taxon>Bacteroidota</taxon>
        <taxon>Cytophagia</taxon>
        <taxon>Cytophagales</taxon>
        <taxon>Hymenobacteraceae</taxon>
        <taxon>Hymenobacter</taxon>
    </lineage>
</organism>
<feature type="transmembrane region" description="Helical" evidence="1">
    <location>
        <begin position="49"/>
        <end position="67"/>
    </location>
</feature>
<protein>
    <recommendedName>
        <fullName evidence="4">DUF2752 domain-containing protein</fullName>
    </recommendedName>
</protein>
<keyword evidence="1" id="KW-1133">Transmembrane helix</keyword>
<name>A0ABS0I7U0_9BACT</name>
<accession>A0ABS0I7U0</accession>